<accession>A0A0U0S6K5</accession>
<evidence type="ECO:0000313" key="2">
    <source>
        <dbReference type="EMBL" id="COW39387.1"/>
    </source>
</evidence>
<dbReference type="EMBL" id="CSAE01000499">
    <property type="protein sequence ID" value="COW39387.1"/>
    <property type="molecule type" value="Genomic_DNA"/>
</dbReference>
<gene>
    <name evidence="2" type="ORF">ERS007703_03563</name>
</gene>
<feature type="compositionally biased region" description="Low complexity" evidence="1">
    <location>
        <begin position="1"/>
        <end position="44"/>
    </location>
</feature>
<dbReference type="AlphaFoldDB" id="A0A0U0S6K5"/>
<feature type="region of interest" description="Disordered" evidence="1">
    <location>
        <begin position="1"/>
        <end position="111"/>
    </location>
</feature>
<feature type="compositionally biased region" description="Low complexity" evidence="1">
    <location>
        <begin position="78"/>
        <end position="92"/>
    </location>
</feature>
<proteinExistence type="predicted"/>
<evidence type="ECO:0000256" key="1">
    <source>
        <dbReference type="SAM" id="MobiDB-lite"/>
    </source>
</evidence>
<feature type="compositionally biased region" description="Polar residues" evidence="1">
    <location>
        <begin position="93"/>
        <end position="111"/>
    </location>
</feature>
<sequence>MIATNWPAAPAAGSAVATSRAAPQPASQSPSSSSAFTTTPPSTRCDAKATAKSCGVARGADVSPRALADTYDRGVDTASRSSRYPGRSSGAANSSTKTSAYPGRNQRTSPD</sequence>
<protein>
    <submittedName>
        <fullName evidence="2">Uncharacterized protein</fullName>
    </submittedName>
</protein>
<organism evidence="2 3">
    <name type="scientific">Mycobacterium tuberculosis</name>
    <dbReference type="NCBI Taxonomy" id="1773"/>
    <lineage>
        <taxon>Bacteria</taxon>
        <taxon>Bacillati</taxon>
        <taxon>Actinomycetota</taxon>
        <taxon>Actinomycetes</taxon>
        <taxon>Mycobacteriales</taxon>
        <taxon>Mycobacteriaceae</taxon>
        <taxon>Mycobacterium</taxon>
        <taxon>Mycobacterium tuberculosis complex</taxon>
    </lineage>
</organism>
<evidence type="ECO:0000313" key="3">
    <source>
        <dbReference type="Proteomes" id="UP000038802"/>
    </source>
</evidence>
<name>A0A0U0S6K5_MYCTX</name>
<dbReference type="Proteomes" id="UP000038802">
    <property type="component" value="Unassembled WGS sequence"/>
</dbReference>
<reference evidence="3" key="1">
    <citation type="submission" date="2015-03" db="EMBL/GenBank/DDBJ databases">
        <authorList>
            <consortium name="Pathogen Informatics"/>
        </authorList>
    </citation>
    <scope>NUCLEOTIDE SEQUENCE [LARGE SCALE GENOMIC DNA]</scope>
    <source>
        <strain evidence="3">K00500041</strain>
    </source>
</reference>